<organism evidence="2 3">
    <name type="scientific">Streptomyces albiaxialis</name>
    <dbReference type="NCBI Taxonomy" id="329523"/>
    <lineage>
        <taxon>Bacteria</taxon>
        <taxon>Bacillati</taxon>
        <taxon>Actinomycetota</taxon>
        <taxon>Actinomycetes</taxon>
        <taxon>Kitasatosporales</taxon>
        <taxon>Streptomycetaceae</taxon>
        <taxon>Streptomyces</taxon>
    </lineage>
</organism>
<evidence type="ECO:0000313" key="3">
    <source>
        <dbReference type="Proteomes" id="UP001500016"/>
    </source>
</evidence>
<keyword evidence="1" id="KW-0812">Transmembrane</keyword>
<evidence type="ECO:0000313" key="2">
    <source>
        <dbReference type="EMBL" id="GAA2089149.1"/>
    </source>
</evidence>
<keyword evidence="1" id="KW-1133">Transmembrane helix</keyword>
<protein>
    <recommendedName>
        <fullName evidence="4">Gram-positive cocci surface proteins LPxTG domain-containing protein</fullName>
    </recommendedName>
</protein>
<reference evidence="2 3" key="1">
    <citation type="journal article" date="2019" name="Int. J. Syst. Evol. Microbiol.">
        <title>The Global Catalogue of Microorganisms (GCM) 10K type strain sequencing project: providing services to taxonomists for standard genome sequencing and annotation.</title>
        <authorList>
            <consortium name="The Broad Institute Genomics Platform"/>
            <consortium name="The Broad Institute Genome Sequencing Center for Infectious Disease"/>
            <person name="Wu L."/>
            <person name="Ma J."/>
        </authorList>
    </citation>
    <scope>NUCLEOTIDE SEQUENCE [LARGE SCALE GENOMIC DNA]</scope>
    <source>
        <strain evidence="2 3">JCM 15478</strain>
    </source>
</reference>
<comment type="caution">
    <text evidence="2">The sequence shown here is derived from an EMBL/GenBank/DDBJ whole genome shotgun (WGS) entry which is preliminary data.</text>
</comment>
<proteinExistence type="predicted"/>
<keyword evidence="3" id="KW-1185">Reference proteome</keyword>
<dbReference type="Proteomes" id="UP001500016">
    <property type="component" value="Unassembled WGS sequence"/>
</dbReference>
<sequence>MYGNALGTPALAAGGGSLAATGAGLGPVGILTLAAVAAALVTAGLFLRRRAQRR</sequence>
<accession>A0ABN2WCX2</accession>
<dbReference type="RefSeq" id="WP_344531823.1">
    <property type="nucleotide sequence ID" value="NZ_BAAAPE010000013.1"/>
</dbReference>
<name>A0ABN2WCX2_9ACTN</name>
<gene>
    <name evidence="2" type="ORF">GCM10009801_53280</name>
</gene>
<feature type="transmembrane region" description="Helical" evidence="1">
    <location>
        <begin position="29"/>
        <end position="47"/>
    </location>
</feature>
<evidence type="ECO:0008006" key="4">
    <source>
        <dbReference type="Google" id="ProtNLM"/>
    </source>
</evidence>
<keyword evidence="1" id="KW-0472">Membrane</keyword>
<dbReference type="EMBL" id="BAAAPE010000013">
    <property type="protein sequence ID" value="GAA2089149.1"/>
    <property type="molecule type" value="Genomic_DNA"/>
</dbReference>
<evidence type="ECO:0000256" key="1">
    <source>
        <dbReference type="SAM" id="Phobius"/>
    </source>
</evidence>